<reference evidence="6 7" key="1">
    <citation type="submission" date="2020-02" db="EMBL/GenBank/DDBJ databases">
        <title>Genome analysis of Thermosulfuriphilus ammonigenes ST65T, an anaerobic thermophilic chemolithoautotrophic bacterium isolated from a deep-sea hydrothermal vent.</title>
        <authorList>
            <person name="Slobodkina G."/>
            <person name="Allioux M."/>
            <person name="Merkel A."/>
            <person name="Alain K."/>
            <person name="Jebbar M."/>
            <person name="Slobodkin A."/>
        </authorList>
    </citation>
    <scope>NUCLEOTIDE SEQUENCE [LARGE SCALE GENOMIC DNA]</scope>
    <source>
        <strain evidence="6 7">ST65</strain>
    </source>
</reference>
<keyword evidence="1 5" id="KW-0474">Menaquinone biosynthesis</keyword>
<dbReference type="NCBIfam" id="TIGR01934">
    <property type="entry name" value="MenG_MenH_UbiE"/>
    <property type="match status" value="1"/>
</dbReference>
<comment type="function">
    <text evidence="5">Methyltransferase required for the conversion of demethylmenaquinol (DMKH2) to menaquinol (MKH2).</text>
</comment>
<dbReference type="EC" id="2.1.1.163" evidence="5"/>
<name>A0A6G7PUV3_9BACT</name>
<dbReference type="KEGG" id="tav:G4V39_03345"/>
<evidence type="ECO:0000256" key="3">
    <source>
        <dbReference type="ARBA" id="ARBA00022679"/>
    </source>
</evidence>
<dbReference type="EMBL" id="CP048877">
    <property type="protein sequence ID" value="QIJ71367.1"/>
    <property type="molecule type" value="Genomic_DNA"/>
</dbReference>
<comment type="catalytic activity">
    <reaction evidence="5">
        <text>a 2-demethylmenaquinol + S-adenosyl-L-methionine = a menaquinol + S-adenosyl-L-homocysteine + H(+)</text>
        <dbReference type="Rhea" id="RHEA:42640"/>
        <dbReference type="Rhea" id="RHEA-COMP:9539"/>
        <dbReference type="Rhea" id="RHEA-COMP:9563"/>
        <dbReference type="ChEBI" id="CHEBI:15378"/>
        <dbReference type="ChEBI" id="CHEBI:18151"/>
        <dbReference type="ChEBI" id="CHEBI:55437"/>
        <dbReference type="ChEBI" id="CHEBI:57856"/>
        <dbReference type="ChEBI" id="CHEBI:59789"/>
        <dbReference type="EC" id="2.1.1.163"/>
    </reaction>
</comment>
<dbReference type="RefSeq" id="WP_166031588.1">
    <property type="nucleotide sequence ID" value="NZ_CP048877.1"/>
</dbReference>
<dbReference type="GO" id="GO:0009234">
    <property type="term" value="P:menaquinone biosynthetic process"/>
    <property type="evidence" value="ECO:0007669"/>
    <property type="project" value="UniProtKB-UniRule"/>
</dbReference>
<accession>A0A6G7PUV3</accession>
<dbReference type="SUPFAM" id="SSF53335">
    <property type="entry name" value="S-adenosyl-L-methionine-dependent methyltransferases"/>
    <property type="match status" value="1"/>
</dbReference>
<dbReference type="AlphaFoldDB" id="A0A6G7PUV3"/>
<keyword evidence="7" id="KW-1185">Reference proteome</keyword>
<feature type="binding site" evidence="5">
    <location>
        <position position="60"/>
    </location>
    <ligand>
        <name>S-adenosyl-L-methionine</name>
        <dbReference type="ChEBI" id="CHEBI:59789"/>
    </ligand>
</feature>
<comment type="similarity">
    <text evidence="5">Belongs to the class I-like SAM-binding methyltransferase superfamily. MenG/UbiE family.</text>
</comment>
<dbReference type="PANTHER" id="PTHR43591:SF24">
    <property type="entry name" value="2-METHOXY-6-POLYPRENYL-1,4-BENZOQUINOL METHYLASE, MITOCHONDRIAL"/>
    <property type="match status" value="1"/>
</dbReference>
<proteinExistence type="inferred from homology"/>
<keyword evidence="4 5" id="KW-0949">S-adenosyl-L-methionine</keyword>
<keyword evidence="2 5" id="KW-0489">Methyltransferase</keyword>
<evidence type="ECO:0000256" key="1">
    <source>
        <dbReference type="ARBA" id="ARBA00022428"/>
    </source>
</evidence>
<dbReference type="Pfam" id="PF01209">
    <property type="entry name" value="Ubie_methyltran"/>
    <property type="match status" value="1"/>
</dbReference>
<dbReference type="HAMAP" id="MF_01813">
    <property type="entry name" value="MenG_UbiE_methyltr"/>
    <property type="match status" value="1"/>
</dbReference>
<sequence>MLAERKDKKRFVKEKFSAVVRRYDLVNTITSFGIDHLWRQRAARELYHYQGPILDLCAGTLPLALELVRQRPREVIAVDFCYEMLAYGKARLKTDSQEDLILSVCGDGERLPLEDECVWGATVAFGIRNLSRPDKGLSEMHRVLKPRGKVVILEFSRPKGLFRGLYRFYLSHILPKVAGIISGDEEAYRYLASSIWAFPEPTRFAFMMEEVGFKEVSHRPLTMGIVTIYTGIK</sequence>
<feature type="binding site" evidence="5">
    <location>
        <begin position="107"/>
        <end position="108"/>
    </location>
    <ligand>
        <name>S-adenosyl-L-methionine</name>
        <dbReference type="ChEBI" id="CHEBI:59789"/>
    </ligand>
</feature>
<comment type="caution">
    <text evidence="5">Lacks conserved residue(s) required for the propagation of feature annotation.</text>
</comment>
<evidence type="ECO:0000313" key="6">
    <source>
        <dbReference type="EMBL" id="QIJ71367.1"/>
    </source>
</evidence>
<dbReference type="InterPro" id="IPR004033">
    <property type="entry name" value="UbiE/COQ5_MeTrFase"/>
</dbReference>
<dbReference type="Gene3D" id="3.40.50.150">
    <property type="entry name" value="Vaccinia Virus protein VP39"/>
    <property type="match status" value="1"/>
</dbReference>
<dbReference type="GO" id="GO:0032259">
    <property type="term" value="P:methylation"/>
    <property type="evidence" value="ECO:0007669"/>
    <property type="project" value="UniProtKB-KW"/>
</dbReference>
<organism evidence="6 7">
    <name type="scientific">Thermosulfuriphilus ammonigenes</name>
    <dbReference type="NCBI Taxonomy" id="1936021"/>
    <lineage>
        <taxon>Bacteria</taxon>
        <taxon>Pseudomonadati</taxon>
        <taxon>Thermodesulfobacteriota</taxon>
        <taxon>Thermodesulfobacteria</taxon>
        <taxon>Thermodesulfobacteriales</taxon>
        <taxon>Thermodesulfobacteriaceae</taxon>
        <taxon>Thermosulfuriphilus</taxon>
    </lineage>
</organism>
<dbReference type="Proteomes" id="UP000502179">
    <property type="component" value="Chromosome"/>
</dbReference>
<dbReference type="GO" id="GO:0043770">
    <property type="term" value="F:demethylmenaquinone methyltransferase activity"/>
    <property type="evidence" value="ECO:0007669"/>
    <property type="project" value="UniProtKB-UniRule"/>
</dbReference>
<keyword evidence="3 5" id="KW-0808">Transferase</keyword>
<feature type="binding site" evidence="5">
    <location>
        <position position="79"/>
    </location>
    <ligand>
        <name>S-adenosyl-L-methionine</name>
        <dbReference type="ChEBI" id="CHEBI:59789"/>
    </ligand>
</feature>
<evidence type="ECO:0000313" key="7">
    <source>
        <dbReference type="Proteomes" id="UP000502179"/>
    </source>
</evidence>
<dbReference type="InterPro" id="IPR029063">
    <property type="entry name" value="SAM-dependent_MTases_sf"/>
</dbReference>
<keyword evidence="6" id="KW-0830">Ubiquinone</keyword>
<dbReference type="PROSITE" id="PS51608">
    <property type="entry name" value="SAM_MT_UBIE"/>
    <property type="match status" value="1"/>
</dbReference>
<gene>
    <name evidence="5" type="primary">menG</name>
    <name evidence="6" type="ORF">G4V39_03345</name>
</gene>
<comment type="pathway">
    <text evidence="5">Quinol/quinone metabolism; menaquinone biosynthesis; menaquinol from 1,4-dihydroxy-2-naphthoate: step 2/2.</text>
</comment>
<protein>
    <recommendedName>
        <fullName evidence="5">Demethylmenaquinone methyltransferase</fullName>
        <ecNumber evidence="5">2.1.1.163</ecNumber>
    </recommendedName>
</protein>
<evidence type="ECO:0000256" key="4">
    <source>
        <dbReference type="ARBA" id="ARBA00022691"/>
    </source>
</evidence>
<dbReference type="UniPathway" id="UPA00079">
    <property type="reaction ID" value="UER00169"/>
</dbReference>
<evidence type="ECO:0000256" key="2">
    <source>
        <dbReference type="ARBA" id="ARBA00022603"/>
    </source>
</evidence>
<dbReference type="PANTHER" id="PTHR43591">
    <property type="entry name" value="METHYLTRANSFERASE"/>
    <property type="match status" value="1"/>
</dbReference>
<dbReference type="CDD" id="cd02440">
    <property type="entry name" value="AdoMet_MTases"/>
    <property type="match status" value="1"/>
</dbReference>
<evidence type="ECO:0000256" key="5">
    <source>
        <dbReference type="HAMAP-Rule" id="MF_01813"/>
    </source>
</evidence>